<dbReference type="InterPro" id="IPR006264">
    <property type="entry name" value="EPSP_synthase"/>
</dbReference>
<feature type="binding site" evidence="8">
    <location>
        <position position="115"/>
    </location>
    <ligand>
        <name>phosphoenolpyruvate</name>
        <dbReference type="ChEBI" id="CHEBI:58702"/>
    </ligand>
</feature>
<sequence length="413" mass="42949">MKIRPRRLFTGDFKIPGDKSITHRAILFNGIASGEAVVTDALLGADCLSSVACMRALGAQIEVEGSSIRVRGAERLRAADCDCGNSGTTMRLLMGLVAGVGVEARLTGDASLSRRPMERVAAPLRLLGADIATTAGHAPVAVRPARLHGCTVDTHVASAQVKSALILAALGAEGETTVREPLLSRDHTERMLAAMGADIRADGCTVTVRRSALRAADVAVPADISSAAYFMALGALCGETLCRGVGVNPTRTGILTVFDRMGVDYALENERTVCGEPVADIRVRKSALRPLTLGGAVMPTLIDELPVIAALCAYADGESVITGAEELRVKESDRIRTTAAMLTALGGDVTERPDGFVIRGGGKLRGGRIDACADHRIAMSGAVALAASEAGGEILGAECVDISFPGFFTMLDP</sequence>
<reference evidence="10" key="2">
    <citation type="submission" date="2021-04" db="EMBL/GenBank/DDBJ databases">
        <authorList>
            <person name="Gilroy R."/>
        </authorList>
    </citation>
    <scope>NUCLEOTIDE SEQUENCE</scope>
    <source>
        <strain evidence="10">26628</strain>
    </source>
</reference>
<dbReference type="CDD" id="cd01556">
    <property type="entry name" value="EPSP_synthase"/>
    <property type="match status" value="1"/>
</dbReference>
<evidence type="ECO:0000256" key="1">
    <source>
        <dbReference type="ARBA" id="ARBA00004811"/>
    </source>
</evidence>
<dbReference type="InterPro" id="IPR013792">
    <property type="entry name" value="RNA3'P_cycl/enolpyr_Trfase_a/b"/>
</dbReference>
<feature type="binding site" evidence="8">
    <location>
        <position position="334"/>
    </location>
    <ligand>
        <name>phosphoenolpyruvate</name>
        <dbReference type="ChEBI" id="CHEBI:58702"/>
    </ligand>
</feature>
<dbReference type="NCBIfam" id="TIGR01356">
    <property type="entry name" value="aroA"/>
    <property type="match status" value="1"/>
</dbReference>
<dbReference type="GO" id="GO:0008652">
    <property type="term" value="P:amino acid biosynthetic process"/>
    <property type="evidence" value="ECO:0007669"/>
    <property type="project" value="UniProtKB-KW"/>
</dbReference>
<dbReference type="GO" id="GO:0009073">
    <property type="term" value="P:aromatic amino acid family biosynthetic process"/>
    <property type="evidence" value="ECO:0007669"/>
    <property type="project" value="UniProtKB-KW"/>
</dbReference>
<evidence type="ECO:0000256" key="4">
    <source>
        <dbReference type="ARBA" id="ARBA00022605"/>
    </source>
</evidence>
<name>A0A9D1VSR6_9FIRM</name>
<comment type="caution">
    <text evidence="10">The sequence shown here is derived from an EMBL/GenBank/DDBJ whole genome shotgun (WGS) entry which is preliminary data.</text>
</comment>
<comment type="caution">
    <text evidence="8">Lacks conserved residue(s) required for the propagation of feature annotation.</text>
</comment>
<accession>A0A9D1VSR6</accession>
<comment type="similarity">
    <text evidence="2 8">Belongs to the EPSP synthase family.</text>
</comment>
<keyword evidence="5 8" id="KW-0808">Transferase</keyword>
<feature type="active site" description="Proton acceptor" evidence="8">
    <location>
        <position position="303"/>
    </location>
</feature>
<dbReference type="PIRSF" id="PIRSF000505">
    <property type="entry name" value="EPSPS"/>
    <property type="match status" value="1"/>
</dbReference>
<dbReference type="EC" id="2.5.1.19" evidence="8"/>
<dbReference type="InterPro" id="IPR036968">
    <property type="entry name" value="Enolpyruvate_Tfrase_sf"/>
</dbReference>
<dbReference type="GO" id="GO:0009423">
    <property type="term" value="P:chorismate biosynthetic process"/>
    <property type="evidence" value="ECO:0007669"/>
    <property type="project" value="UniProtKB-UniRule"/>
</dbReference>
<feature type="binding site" evidence="8">
    <location>
        <position position="376"/>
    </location>
    <ligand>
        <name>phosphoenolpyruvate</name>
        <dbReference type="ChEBI" id="CHEBI:58702"/>
    </ligand>
</feature>
<evidence type="ECO:0000256" key="5">
    <source>
        <dbReference type="ARBA" id="ARBA00022679"/>
    </source>
</evidence>
<dbReference type="EMBL" id="DXFD01000019">
    <property type="protein sequence ID" value="HIX46304.1"/>
    <property type="molecule type" value="Genomic_DNA"/>
</dbReference>
<comment type="subunit">
    <text evidence="8">Monomer.</text>
</comment>
<dbReference type="Gene3D" id="3.65.10.10">
    <property type="entry name" value="Enolpyruvate transferase domain"/>
    <property type="match status" value="2"/>
</dbReference>
<dbReference type="GO" id="GO:0003866">
    <property type="term" value="F:3-phosphoshikimate 1-carboxyvinyltransferase activity"/>
    <property type="evidence" value="ECO:0007669"/>
    <property type="project" value="UniProtKB-UniRule"/>
</dbReference>
<dbReference type="Pfam" id="PF00275">
    <property type="entry name" value="EPSP_synthase"/>
    <property type="match status" value="1"/>
</dbReference>
<dbReference type="InterPro" id="IPR001986">
    <property type="entry name" value="Enolpyruvate_Tfrase_dom"/>
</dbReference>
<organism evidence="10 11">
    <name type="scientific">Candidatus Borkfalkia faecigallinarum</name>
    <dbReference type="NCBI Taxonomy" id="2838509"/>
    <lineage>
        <taxon>Bacteria</taxon>
        <taxon>Bacillati</taxon>
        <taxon>Bacillota</taxon>
        <taxon>Clostridia</taxon>
        <taxon>Christensenellales</taxon>
        <taxon>Christensenellaceae</taxon>
        <taxon>Candidatus Borkfalkia</taxon>
    </lineage>
</organism>
<comment type="catalytic activity">
    <reaction evidence="7">
        <text>3-phosphoshikimate + phosphoenolpyruvate = 5-O-(1-carboxyvinyl)-3-phosphoshikimate + phosphate</text>
        <dbReference type="Rhea" id="RHEA:21256"/>
        <dbReference type="ChEBI" id="CHEBI:43474"/>
        <dbReference type="ChEBI" id="CHEBI:57701"/>
        <dbReference type="ChEBI" id="CHEBI:58702"/>
        <dbReference type="ChEBI" id="CHEBI:145989"/>
        <dbReference type="EC" id="2.5.1.19"/>
    </reaction>
    <physiologicalReaction direction="left-to-right" evidence="7">
        <dbReference type="Rhea" id="RHEA:21257"/>
    </physiologicalReaction>
</comment>
<protein>
    <recommendedName>
        <fullName evidence="8">3-phosphoshikimate 1-carboxyvinyltransferase</fullName>
        <ecNumber evidence="8">2.5.1.19</ecNumber>
    </recommendedName>
    <alternativeName>
        <fullName evidence="8">5-enolpyruvylshikimate-3-phosphate synthase</fullName>
        <shortName evidence="8">EPSP synthase</shortName>
        <shortName evidence="8">EPSPS</shortName>
    </alternativeName>
</protein>
<feature type="binding site" evidence="8">
    <location>
        <position position="158"/>
    </location>
    <ligand>
        <name>3-phosphoshikimate</name>
        <dbReference type="ChEBI" id="CHEBI:145989"/>
    </ligand>
</feature>
<feature type="binding site" evidence="8">
    <location>
        <position position="160"/>
    </location>
    <ligand>
        <name>phosphoenolpyruvate</name>
        <dbReference type="ChEBI" id="CHEBI:58702"/>
    </ligand>
</feature>
<feature type="binding site" evidence="8">
    <location>
        <position position="20"/>
    </location>
    <ligand>
        <name>3-phosphoshikimate</name>
        <dbReference type="ChEBI" id="CHEBI:145989"/>
    </ligand>
</feature>
<feature type="binding site" evidence="8">
    <location>
        <position position="330"/>
    </location>
    <ligand>
        <name>3-phosphoshikimate</name>
        <dbReference type="ChEBI" id="CHEBI:145989"/>
    </ligand>
</feature>
<feature type="binding site" evidence="8">
    <location>
        <position position="24"/>
    </location>
    <ligand>
        <name>3-phosphoshikimate</name>
        <dbReference type="ChEBI" id="CHEBI:145989"/>
    </ligand>
</feature>
<gene>
    <name evidence="8 10" type="primary">aroA</name>
    <name evidence="10" type="ORF">H9737_01265</name>
</gene>
<feature type="binding site" evidence="8">
    <location>
        <position position="19"/>
    </location>
    <ligand>
        <name>phosphoenolpyruvate</name>
        <dbReference type="ChEBI" id="CHEBI:58702"/>
    </ligand>
</feature>
<evidence type="ECO:0000313" key="10">
    <source>
        <dbReference type="EMBL" id="HIX46304.1"/>
    </source>
</evidence>
<evidence type="ECO:0000259" key="9">
    <source>
        <dbReference type="Pfam" id="PF00275"/>
    </source>
</evidence>
<dbReference type="HAMAP" id="MF_00210">
    <property type="entry name" value="EPSP_synth"/>
    <property type="match status" value="1"/>
</dbReference>
<comment type="subcellular location">
    <subcellularLocation>
        <location evidence="8">Cytoplasm</location>
    </subcellularLocation>
</comment>
<dbReference type="GO" id="GO:0005737">
    <property type="term" value="C:cytoplasm"/>
    <property type="evidence" value="ECO:0007669"/>
    <property type="project" value="UniProtKB-SubCell"/>
</dbReference>
<feature type="binding site" evidence="8">
    <location>
        <position position="19"/>
    </location>
    <ligand>
        <name>3-phosphoshikimate</name>
        <dbReference type="ChEBI" id="CHEBI:145989"/>
    </ligand>
</feature>
<evidence type="ECO:0000313" key="11">
    <source>
        <dbReference type="Proteomes" id="UP000824249"/>
    </source>
</evidence>
<evidence type="ECO:0000256" key="7">
    <source>
        <dbReference type="ARBA" id="ARBA00044633"/>
    </source>
</evidence>
<dbReference type="PANTHER" id="PTHR21090">
    <property type="entry name" value="AROM/DEHYDROQUINATE SYNTHASE"/>
    <property type="match status" value="1"/>
</dbReference>
<keyword evidence="3 8" id="KW-0963">Cytoplasm</keyword>
<keyword evidence="6 8" id="KW-0057">Aromatic amino acid biosynthesis</keyword>
<feature type="binding site" evidence="8">
    <location>
        <position position="87"/>
    </location>
    <ligand>
        <name>phosphoenolpyruvate</name>
        <dbReference type="ChEBI" id="CHEBI:58702"/>
    </ligand>
</feature>
<comment type="pathway">
    <text evidence="1 8">Metabolic intermediate biosynthesis; chorismate biosynthesis; chorismate from D-erythrose 4-phosphate and phosphoenolpyruvate: step 6/7.</text>
</comment>
<comment type="function">
    <text evidence="8">Catalyzes the transfer of the enolpyruvyl moiety of phosphoenolpyruvate (PEP) to the 5-hydroxyl of shikimate-3-phosphate (S3P) to produce enolpyruvyl shikimate-3-phosphate and inorganic phosphate.</text>
</comment>
<reference evidence="10" key="1">
    <citation type="journal article" date="2021" name="PeerJ">
        <title>Extensive microbial diversity within the chicken gut microbiome revealed by metagenomics and culture.</title>
        <authorList>
            <person name="Gilroy R."/>
            <person name="Ravi A."/>
            <person name="Getino M."/>
            <person name="Pursley I."/>
            <person name="Horton D.L."/>
            <person name="Alikhan N.F."/>
            <person name="Baker D."/>
            <person name="Gharbi K."/>
            <person name="Hall N."/>
            <person name="Watson M."/>
            <person name="Adriaenssens E.M."/>
            <person name="Foster-Nyarko E."/>
            <person name="Jarju S."/>
            <person name="Secka A."/>
            <person name="Antonio M."/>
            <person name="Oren A."/>
            <person name="Chaudhuri R.R."/>
            <person name="La Ragione R."/>
            <person name="Hildebrand F."/>
            <person name="Pallen M.J."/>
        </authorList>
    </citation>
    <scope>NUCLEOTIDE SEQUENCE</scope>
    <source>
        <strain evidence="10">26628</strain>
    </source>
</reference>
<dbReference type="Proteomes" id="UP000824249">
    <property type="component" value="Unassembled WGS sequence"/>
</dbReference>
<dbReference type="InterPro" id="IPR023193">
    <property type="entry name" value="EPSP_synthase_CS"/>
</dbReference>
<keyword evidence="4 8" id="KW-0028">Amino-acid biosynthesis</keyword>
<dbReference type="AlphaFoldDB" id="A0A9D1VSR6"/>
<proteinExistence type="inferred from homology"/>
<dbReference type="FunFam" id="3.65.10.10:FF:000005">
    <property type="entry name" value="3-phosphoshikimate 1-carboxyvinyltransferase"/>
    <property type="match status" value="1"/>
</dbReference>
<evidence type="ECO:0000256" key="6">
    <source>
        <dbReference type="ARBA" id="ARBA00023141"/>
    </source>
</evidence>
<feature type="binding site" evidence="8">
    <location>
        <position position="160"/>
    </location>
    <ligand>
        <name>3-phosphoshikimate</name>
        <dbReference type="ChEBI" id="CHEBI:145989"/>
    </ligand>
</feature>
<dbReference type="PROSITE" id="PS00885">
    <property type="entry name" value="EPSP_SYNTHASE_2"/>
    <property type="match status" value="1"/>
</dbReference>
<dbReference type="PANTHER" id="PTHR21090:SF5">
    <property type="entry name" value="PENTAFUNCTIONAL AROM POLYPEPTIDE"/>
    <property type="match status" value="1"/>
</dbReference>
<dbReference type="SUPFAM" id="SSF55205">
    <property type="entry name" value="EPT/RTPC-like"/>
    <property type="match status" value="1"/>
</dbReference>
<evidence type="ECO:0000256" key="2">
    <source>
        <dbReference type="ARBA" id="ARBA00009948"/>
    </source>
</evidence>
<evidence type="ECO:0000256" key="8">
    <source>
        <dbReference type="HAMAP-Rule" id="MF_00210"/>
    </source>
</evidence>
<feature type="domain" description="Enolpyruvate transferase" evidence="9">
    <location>
        <begin position="9"/>
        <end position="410"/>
    </location>
</feature>
<evidence type="ECO:0000256" key="3">
    <source>
        <dbReference type="ARBA" id="ARBA00022490"/>
    </source>
</evidence>
<feature type="binding site" evidence="8">
    <location>
        <position position="303"/>
    </location>
    <ligand>
        <name>3-phosphoshikimate</name>
        <dbReference type="ChEBI" id="CHEBI:145989"/>
    </ligand>
</feature>